<dbReference type="InterPro" id="IPR002347">
    <property type="entry name" value="SDR_fam"/>
</dbReference>
<dbReference type="PRINTS" id="PR00081">
    <property type="entry name" value="GDHRDH"/>
</dbReference>
<dbReference type="InterPro" id="IPR050259">
    <property type="entry name" value="SDR"/>
</dbReference>
<dbReference type="RefSeq" id="WP_122183479.1">
    <property type="nucleotide sequence ID" value="NZ_RFFJ01000040.1"/>
</dbReference>
<keyword evidence="4" id="KW-1185">Reference proteome</keyword>
<dbReference type="InterPro" id="IPR036291">
    <property type="entry name" value="NAD(P)-bd_dom_sf"/>
</dbReference>
<keyword evidence="2" id="KW-0560">Oxidoreductase</keyword>
<proteinExistence type="inferred from homology"/>
<sequence length="275" mass="28517">MRRSQRTAEKGGFTVQTELNDRVVLVSGASSGIGAATARAFGAEGARVALTYRSGRERAERVAAEVEAAGGRALAVPLDLTDLDTVARAHAAVVERWGGVDVLVANAVRWGGNAPDPTVRFEDVPLAEWRAMVDANLIGAAAQVREVLPTMRARGWGRIVLVSSGVAEEGLPGPGPYGTAKAGLHGMARALAWEAGRDGILVNVVAPGFTLTDSRPPFPRTLIDGLAAGTPTRRLSDASDVASLILFLGSAANAHLTGELLREGSSAARAHHVGP</sequence>
<dbReference type="EMBL" id="RFFJ01000040">
    <property type="protein sequence ID" value="RMI41935.1"/>
    <property type="molecule type" value="Genomic_DNA"/>
</dbReference>
<dbReference type="FunFam" id="3.40.50.720:FF:000173">
    <property type="entry name" value="3-oxoacyl-[acyl-carrier protein] reductase"/>
    <property type="match status" value="1"/>
</dbReference>
<comment type="caution">
    <text evidence="3">The sequence shown here is derived from an EMBL/GenBank/DDBJ whole genome shotgun (WGS) entry which is preliminary data.</text>
</comment>
<accession>A0A3M2M0M3</accession>
<evidence type="ECO:0000313" key="3">
    <source>
        <dbReference type="EMBL" id="RMI41935.1"/>
    </source>
</evidence>
<dbReference type="AlphaFoldDB" id="A0A3M2M0M3"/>
<dbReference type="CDD" id="cd05233">
    <property type="entry name" value="SDR_c"/>
    <property type="match status" value="1"/>
</dbReference>
<dbReference type="PANTHER" id="PTHR42879">
    <property type="entry name" value="3-OXOACYL-(ACYL-CARRIER-PROTEIN) REDUCTASE"/>
    <property type="match status" value="1"/>
</dbReference>
<evidence type="ECO:0000256" key="2">
    <source>
        <dbReference type="ARBA" id="ARBA00023002"/>
    </source>
</evidence>
<dbReference type="SUPFAM" id="SSF51735">
    <property type="entry name" value="NAD(P)-binding Rossmann-fold domains"/>
    <property type="match status" value="1"/>
</dbReference>
<evidence type="ECO:0000256" key="1">
    <source>
        <dbReference type="ARBA" id="ARBA00006484"/>
    </source>
</evidence>
<gene>
    <name evidence="3" type="ORF">EBN88_10115</name>
</gene>
<dbReference type="PANTHER" id="PTHR42879:SF2">
    <property type="entry name" value="3-OXOACYL-[ACYL-CARRIER-PROTEIN] REDUCTASE FABG"/>
    <property type="match status" value="1"/>
</dbReference>
<dbReference type="Proteomes" id="UP000278673">
    <property type="component" value="Unassembled WGS sequence"/>
</dbReference>
<protein>
    <submittedName>
        <fullName evidence="3">SDR family oxidoreductase</fullName>
    </submittedName>
</protein>
<reference evidence="3 4" key="1">
    <citation type="submission" date="2018-10" db="EMBL/GenBank/DDBJ databases">
        <title>Isolation, diversity and antifungal activity of actinobacteria from wheat.</title>
        <authorList>
            <person name="Han C."/>
        </authorList>
    </citation>
    <scope>NUCLEOTIDE SEQUENCE [LARGE SCALE GENOMIC DNA]</scope>
    <source>
        <strain evidence="3 4">NEAU-YY642</strain>
    </source>
</reference>
<evidence type="ECO:0000313" key="4">
    <source>
        <dbReference type="Proteomes" id="UP000278673"/>
    </source>
</evidence>
<name>A0A3M2M0M3_9ACTN</name>
<comment type="similarity">
    <text evidence="1">Belongs to the short-chain dehydrogenases/reductases (SDR) family.</text>
</comment>
<organism evidence="3 4">
    <name type="scientific">Streptomyces triticirhizae</name>
    <dbReference type="NCBI Taxonomy" id="2483353"/>
    <lineage>
        <taxon>Bacteria</taxon>
        <taxon>Bacillati</taxon>
        <taxon>Actinomycetota</taxon>
        <taxon>Actinomycetes</taxon>
        <taxon>Kitasatosporales</taxon>
        <taxon>Streptomycetaceae</taxon>
        <taxon>Streptomyces</taxon>
    </lineage>
</organism>
<dbReference type="GO" id="GO:0016491">
    <property type="term" value="F:oxidoreductase activity"/>
    <property type="evidence" value="ECO:0007669"/>
    <property type="project" value="UniProtKB-KW"/>
</dbReference>
<dbReference type="Gene3D" id="3.40.50.720">
    <property type="entry name" value="NAD(P)-binding Rossmann-like Domain"/>
    <property type="match status" value="1"/>
</dbReference>
<dbReference type="Pfam" id="PF13561">
    <property type="entry name" value="adh_short_C2"/>
    <property type="match status" value="1"/>
</dbReference>